<dbReference type="InterPro" id="IPR010982">
    <property type="entry name" value="Lambda_DNA-bd_dom_sf"/>
</dbReference>
<proteinExistence type="predicted"/>
<accession>A0A2R4AB45</accession>
<evidence type="ECO:0000313" key="1">
    <source>
        <dbReference type="EMBL" id="AVR61862.1"/>
    </source>
</evidence>
<dbReference type="Gene3D" id="1.10.260.40">
    <property type="entry name" value="lambda repressor-like DNA-binding domains"/>
    <property type="match status" value="1"/>
</dbReference>
<keyword evidence="1" id="KW-0614">Plasmid</keyword>
<gene>
    <name evidence="1" type="ORF">p634-1_00239</name>
</gene>
<dbReference type="EMBL" id="MG692624">
    <property type="protein sequence ID" value="AVR61862.1"/>
    <property type="molecule type" value="Genomic_DNA"/>
</dbReference>
<sequence length="81" mass="9128">MFIVYNNNMKPEELIRHFGSVEKAAAGVGVTPGAVYQWLTAGEIPSLRQSDIEVRTAYKLKSDFTTRRVKQSIKESRKRGA</sequence>
<dbReference type="SUPFAM" id="SSF47413">
    <property type="entry name" value="lambda repressor-like DNA-binding domains"/>
    <property type="match status" value="1"/>
</dbReference>
<geneLocation type="plasmid" evidence="1">
    <name>p634-1</name>
</geneLocation>
<protein>
    <submittedName>
        <fullName evidence="1">Uncharacterized protein</fullName>
    </submittedName>
</protein>
<dbReference type="Pfam" id="PF14549">
    <property type="entry name" value="P22_Cro"/>
    <property type="match status" value="1"/>
</dbReference>
<dbReference type="AlphaFoldDB" id="A0A2R4AB45"/>
<dbReference type="GO" id="GO:0003677">
    <property type="term" value="F:DNA binding"/>
    <property type="evidence" value="ECO:0007669"/>
    <property type="project" value="InterPro"/>
</dbReference>
<name>A0A2R4AB45_ECOLX</name>
<reference evidence="1" key="1">
    <citation type="journal article" date="2018" name="Vet. Microbiol.">
        <title>Longitudinal study of Escherichia coli plasmid resistance to extended-spectrum cephalosporins in free-range broilers.</title>
        <authorList>
            <person name="Baron S."/>
            <person name="Le Devendec L."/>
            <person name="Touzain F."/>
            <person name="Jouy E."/>
            <person name="Lucas P."/>
            <person name="de Boisseson C."/>
            <person name="Larvor E."/>
            <person name="Kempf I."/>
        </authorList>
    </citation>
    <scope>NUCLEOTIDE SEQUENCE</scope>
    <source>
        <strain evidence="1">634-1</strain>
        <plasmid evidence="1">p634-1</plasmid>
    </source>
</reference>
<organism evidence="1">
    <name type="scientific">Escherichia coli</name>
    <dbReference type="NCBI Taxonomy" id="562"/>
    <lineage>
        <taxon>Bacteria</taxon>
        <taxon>Pseudomonadati</taxon>
        <taxon>Pseudomonadota</taxon>
        <taxon>Gammaproteobacteria</taxon>
        <taxon>Enterobacterales</taxon>
        <taxon>Enterobacteriaceae</taxon>
        <taxon>Escherichia</taxon>
    </lineage>
</organism>